<proteinExistence type="predicted"/>
<sequence>MVCPSGREGNSSVSGTVCLKTCSQCNGKYIGETGKPLLVSVKVHVDGLDNCKVSTPLEHRLRSHSGAVIGIAVTILASEFDIAAPKALKALWIAFKNSTINRRGERVAVTHELAPFAFLCGLDPGGRKMEPALGLPGEDARRRAAEGLTQRESSFTKSFSI</sequence>
<reference evidence="3" key="2">
    <citation type="submission" date="2019-09" db="UniProtKB">
        <authorList>
            <consortium name="WormBaseParasite"/>
        </authorList>
    </citation>
    <scope>IDENTIFICATION</scope>
</reference>
<accession>A0A183GLR3</accession>
<dbReference type="WBParaSite" id="HPBE_0002363301-mRNA-1">
    <property type="protein sequence ID" value="HPBE_0002363301-mRNA-1"/>
    <property type="gene ID" value="HPBE_0002363301"/>
</dbReference>
<keyword evidence="2" id="KW-1185">Reference proteome</keyword>
<protein>
    <submittedName>
        <fullName evidence="1 3">Uncharacterized protein</fullName>
    </submittedName>
</protein>
<reference evidence="1 2" key="1">
    <citation type="submission" date="2018-11" db="EMBL/GenBank/DDBJ databases">
        <authorList>
            <consortium name="Pathogen Informatics"/>
        </authorList>
    </citation>
    <scope>NUCLEOTIDE SEQUENCE [LARGE SCALE GENOMIC DNA]</scope>
</reference>
<dbReference type="AlphaFoldDB" id="A0A183GLR3"/>
<dbReference type="Proteomes" id="UP000050761">
    <property type="component" value="Unassembled WGS sequence"/>
</dbReference>
<accession>A0A3P8E7A1</accession>
<evidence type="ECO:0000313" key="3">
    <source>
        <dbReference type="WBParaSite" id="HPBE_0002363301-mRNA-1"/>
    </source>
</evidence>
<evidence type="ECO:0000313" key="2">
    <source>
        <dbReference type="Proteomes" id="UP000050761"/>
    </source>
</evidence>
<dbReference type="OrthoDB" id="5847909at2759"/>
<gene>
    <name evidence="1" type="ORF">HPBE_LOCUS23632</name>
</gene>
<organism evidence="2 3">
    <name type="scientific">Heligmosomoides polygyrus</name>
    <name type="common">Parasitic roundworm</name>
    <dbReference type="NCBI Taxonomy" id="6339"/>
    <lineage>
        <taxon>Eukaryota</taxon>
        <taxon>Metazoa</taxon>
        <taxon>Ecdysozoa</taxon>
        <taxon>Nematoda</taxon>
        <taxon>Chromadorea</taxon>
        <taxon>Rhabditida</taxon>
        <taxon>Rhabditina</taxon>
        <taxon>Rhabditomorpha</taxon>
        <taxon>Strongyloidea</taxon>
        <taxon>Heligmosomidae</taxon>
        <taxon>Heligmosomoides</taxon>
    </lineage>
</organism>
<name>A0A183GLR3_HELPZ</name>
<evidence type="ECO:0000313" key="1">
    <source>
        <dbReference type="EMBL" id="VDP40015.1"/>
    </source>
</evidence>
<dbReference type="EMBL" id="UZAH01035286">
    <property type="protein sequence ID" value="VDP40015.1"/>
    <property type="molecule type" value="Genomic_DNA"/>
</dbReference>